<reference evidence="6" key="2">
    <citation type="submission" date="2018-03" db="EMBL/GenBank/DDBJ databases">
        <authorList>
            <person name="Keele B.F."/>
        </authorList>
    </citation>
    <scope>NUCLEOTIDE SEQUENCE</scope>
    <source>
        <strain evidence="6">SNUC 4143</strain>
        <strain evidence="4">SNUC 761</strain>
    </source>
</reference>
<comment type="caution">
    <text evidence="6">The sequence shown here is derived from an EMBL/GenBank/DDBJ whole genome shotgun (WGS) entry which is preliminary data.</text>
</comment>
<dbReference type="InterPro" id="IPR020568">
    <property type="entry name" value="Ribosomal_Su5_D2-typ_SF"/>
</dbReference>
<gene>
    <name evidence="4" type="ORF">BUY44_03865</name>
    <name evidence="5" type="ORF">BUY47_04515</name>
    <name evidence="6" type="ORF">BUY48_01585</name>
</gene>
<keyword evidence="7" id="KW-1185">Reference proteome</keyword>
<comment type="similarity">
    <text evidence="1">Belongs to the IMPACT family.</text>
</comment>
<dbReference type="PANTHER" id="PTHR16301">
    <property type="entry name" value="IMPACT-RELATED"/>
    <property type="match status" value="1"/>
</dbReference>
<dbReference type="GO" id="GO:0005737">
    <property type="term" value="C:cytoplasm"/>
    <property type="evidence" value="ECO:0007669"/>
    <property type="project" value="TreeGrafter"/>
</dbReference>
<protein>
    <submittedName>
        <fullName evidence="6">YigZ family protein</fullName>
    </submittedName>
</protein>
<evidence type="ECO:0000313" key="9">
    <source>
        <dbReference type="Proteomes" id="UP000243350"/>
    </source>
</evidence>
<dbReference type="GO" id="GO:0006446">
    <property type="term" value="P:regulation of translational initiation"/>
    <property type="evidence" value="ECO:0007669"/>
    <property type="project" value="TreeGrafter"/>
</dbReference>
<dbReference type="Proteomes" id="UP000243350">
    <property type="component" value="Unassembled WGS sequence"/>
</dbReference>
<dbReference type="Pfam" id="PF01205">
    <property type="entry name" value="Impact_N"/>
    <property type="match status" value="1"/>
</dbReference>
<evidence type="ECO:0000313" key="8">
    <source>
        <dbReference type="Proteomes" id="UP000242547"/>
    </source>
</evidence>
<dbReference type="PANTHER" id="PTHR16301:SF20">
    <property type="entry name" value="IMPACT FAMILY MEMBER YIGZ"/>
    <property type="match status" value="1"/>
</dbReference>
<dbReference type="EMBL" id="PYZH01000005">
    <property type="protein sequence ID" value="PTF16593.1"/>
    <property type="molecule type" value="Genomic_DNA"/>
</dbReference>
<dbReference type="SMR" id="A0A2K4DUX9"/>
<dbReference type="EMBL" id="PYZL01000015">
    <property type="protein sequence ID" value="PTE73920.1"/>
    <property type="molecule type" value="Genomic_DNA"/>
</dbReference>
<dbReference type="SUPFAM" id="SSF54211">
    <property type="entry name" value="Ribosomal protein S5 domain 2-like"/>
    <property type="match status" value="1"/>
</dbReference>
<dbReference type="RefSeq" id="WP_103165461.1">
    <property type="nucleotide sequence ID" value="NZ_CP130489.1"/>
</dbReference>
<dbReference type="AlphaFoldDB" id="A0A2K4DUX9"/>
<feature type="domain" description="Impact N-terminal" evidence="2">
    <location>
        <begin position="20"/>
        <end position="124"/>
    </location>
</feature>
<dbReference type="Pfam" id="PF09186">
    <property type="entry name" value="DUF1949"/>
    <property type="match status" value="1"/>
</dbReference>
<dbReference type="SUPFAM" id="SSF54980">
    <property type="entry name" value="EF-G C-terminal domain-like"/>
    <property type="match status" value="1"/>
</dbReference>
<dbReference type="EMBL" id="PYZI01000003">
    <property type="protein sequence ID" value="PTF14686.1"/>
    <property type="molecule type" value="Genomic_DNA"/>
</dbReference>
<dbReference type="InterPro" id="IPR036956">
    <property type="entry name" value="Impact_N_sf"/>
</dbReference>
<reference evidence="5" key="3">
    <citation type="submission" date="2018-03" db="EMBL/GenBank/DDBJ databases">
        <authorList>
            <person name="Naushad S."/>
        </authorList>
    </citation>
    <scope>NUCLEOTIDE SEQUENCE</scope>
    <source>
        <strain evidence="5">SNUC 1409</strain>
    </source>
</reference>
<organism evidence="6 9">
    <name type="scientific">Staphylococcus devriesei</name>
    <dbReference type="NCBI Taxonomy" id="586733"/>
    <lineage>
        <taxon>Bacteria</taxon>
        <taxon>Bacillati</taxon>
        <taxon>Bacillota</taxon>
        <taxon>Bacilli</taxon>
        <taxon>Bacillales</taxon>
        <taxon>Staphylococcaceae</taxon>
        <taxon>Staphylococcus</taxon>
    </lineage>
</organism>
<dbReference type="InterPro" id="IPR015796">
    <property type="entry name" value="Impact_YigZ-like"/>
</dbReference>
<accession>A0A2K4DUX9</accession>
<dbReference type="InterPro" id="IPR023582">
    <property type="entry name" value="Impact"/>
</dbReference>
<evidence type="ECO:0000256" key="1">
    <source>
        <dbReference type="ARBA" id="ARBA00007665"/>
    </source>
</evidence>
<name>A0A2K4DUX9_9STAP</name>
<evidence type="ECO:0000313" key="4">
    <source>
        <dbReference type="EMBL" id="PTE73920.1"/>
    </source>
</evidence>
<evidence type="ECO:0000313" key="5">
    <source>
        <dbReference type="EMBL" id="PTF14686.1"/>
    </source>
</evidence>
<dbReference type="InterPro" id="IPR035647">
    <property type="entry name" value="EFG_III/V"/>
</dbReference>
<evidence type="ECO:0000313" key="6">
    <source>
        <dbReference type="EMBL" id="PTF16593.1"/>
    </source>
</evidence>
<dbReference type="InterPro" id="IPR020569">
    <property type="entry name" value="UPF0029_Impact_CS"/>
</dbReference>
<proteinExistence type="inferred from homology"/>
<dbReference type="Proteomes" id="UP000242547">
    <property type="component" value="Unassembled WGS sequence"/>
</dbReference>
<dbReference type="InterPro" id="IPR015269">
    <property type="entry name" value="UPF0029_Impact_C"/>
</dbReference>
<dbReference type="InterPro" id="IPR001498">
    <property type="entry name" value="Impact_N"/>
</dbReference>
<dbReference type="PROSITE" id="PS00910">
    <property type="entry name" value="UPF0029"/>
    <property type="match status" value="1"/>
</dbReference>
<sequence length="213" mass="23875">MSDSIVTIKQEHTIENVISKSRFIAHIKPVFSEDEAKQFISQIKQQHKEATHNCSAYTIGDQMNIQKANDDGEPSGTAGVPMLEILKKLDVHNVCVVVTRYFGGIKLGGGGLIRAYSGAVRDVIYAIGRVELRDAIPTTVTIGYDLTGKLEYELASTSYFLRDTTYTDKVSYQIDVVQTDYEEFIEFLNRITAGNYELHESDIKKLPFDIPTN</sequence>
<evidence type="ECO:0000259" key="3">
    <source>
        <dbReference type="Pfam" id="PF09186"/>
    </source>
</evidence>
<dbReference type="GeneID" id="48888662"/>
<feature type="domain" description="UPF0029" evidence="3">
    <location>
        <begin position="140"/>
        <end position="195"/>
    </location>
</feature>
<reference evidence="7 8" key="1">
    <citation type="journal article" date="2016" name="Front. Microbiol.">
        <title>Comprehensive Phylogenetic Analysis of Bovine Non-aureus Staphylococci Species Based on Whole-Genome Sequencing.</title>
        <authorList>
            <person name="Naushad S."/>
            <person name="Barkema H.W."/>
            <person name="Luby C."/>
            <person name="Condas L.A."/>
            <person name="Nobrega D.B."/>
            <person name="Carson D.A."/>
            <person name="De Buck J."/>
        </authorList>
    </citation>
    <scope>NUCLEOTIDE SEQUENCE [LARGE SCALE GENOMIC DNA]</scope>
    <source>
        <strain evidence="5 7">SNUC 1409</strain>
        <strain evidence="6 9">SNUC 4143</strain>
        <strain evidence="4 8">SNUC 761</strain>
    </source>
</reference>
<dbReference type="NCBIfam" id="TIGR00257">
    <property type="entry name" value="IMPACT_YIGZ"/>
    <property type="match status" value="1"/>
</dbReference>
<dbReference type="Gene3D" id="3.30.230.30">
    <property type="entry name" value="Impact, N-terminal domain"/>
    <property type="match status" value="1"/>
</dbReference>
<dbReference type="Proteomes" id="UP000242088">
    <property type="component" value="Unassembled WGS sequence"/>
</dbReference>
<dbReference type="OrthoDB" id="9813771at2"/>
<evidence type="ECO:0000313" key="7">
    <source>
        <dbReference type="Proteomes" id="UP000242088"/>
    </source>
</evidence>
<evidence type="ECO:0000259" key="2">
    <source>
        <dbReference type="Pfam" id="PF01205"/>
    </source>
</evidence>